<gene>
    <name evidence="9" type="ORF">KFL_004810010</name>
</gene>
<dbReference type="SMART" id="SM01395">
    <property type="entry name" value="Tbf5"/>
    <property type="match status" value="1"/>
</dbReference>
<dbReference type="InterPro" id="IPR035935">
    <property type="entry name" value="TFB5-like_sf"/>
</dbReference>
<keyword evidence="4 8" id="KW-0805">Transcription regulation</keyword>
<dbReference type="OMA" id="VKCDPAM"/>
<dbReference type="GO" id="GO:0000439">
    <property type="term" value="C:transcription factor TFIIH core complex"/>
    <property type="evidence" value="ECO:0000318"/>
    <property type="project" value="GO_Central"/>
</dbReference>
<evidence type="ECO:0000256" key="8">
    <source>
        <dbReference type="RuleBase" id="RU368032"/>
    </source>
</evidence>
<evidence type="ECO:0000313" key="9">
    <source>
        <dbReference type="EMBL" id="GAQ89028.1"/>
    </source>
</evidence>
<dbReference type="OrthoDB" id="354at2759"/>
<comment type="function">
    <text evidence="8">In NER, TFIIH acts by opening DNA around the lesion to allow the excision of the damaged oligonucleotide and its replacement by a new DNA fragment. In transcription, TFIIH has an essential role in transcription initiation. When the pre-initiation complex (PIC) has been established, TFIIH is required for promoter opening and promoter escape.</text>
</comment>
<evidence type="ECO:0000256" key="1">
    <source>
        <dbReference type="ARBA" id="ARBA00004123"/>
    </source>
</evidence>
<dbReference type="EMBL" id="DF237430">
    <property type="protein sequence ID" value="GAQ89028.1"/>
    <property type="molecule type" value="Genomic_DNA"/>
</dbReference>
<comment type="similarity">
    <text evidence="2 8">Belongs to the TFB5 family.</text>
</comment>
<dbReference type="PANTHER" id="PTHR28580:SF1">
    <property type="entry name" value="GENERAL TRANSCRIPTION FACTOR IIH SUBUNIT 5"/>
    <property type="match status" value="1"/>
</dbReference>
<evidence type="ECO:0000256" key="7">
    <source>
        <dbReference type="ARBA" id="ARBA00023242"/>
    </source>
</evidence>
<comment type="subcellular location">
    <subcellularLocation>
        <location evidence="1 8">Nucleus</location>
    </subcellularLocation>
</comment>
<evidence type="ECO:0000256" key="2">
    <source>
        <dbReference type="ARBA" id="ARBA00007470"/>
    </source>
</evidence>
<evidence type="ECO:0000256" key="3">
    <source>
        <dbReference type="ARBA" id="ARBA00022763"/>
    </source>
</evidence>
<keyword evidence="5 8" id="KW-0804">Transcription</keyword>
<dbReference type="PANTHER" id="PTHR28580">
    <property type="entry name" value="GENERAL TRANSCRIPTION FACTOR IIH SUBUNIT 5"/>
    <property type="match status" value="1"/>
</dbReference>
<dbReference type="GO" id="GO:0006366">
    <property type="term" value="P:transcription by RNA polymerase II"/>
    <property type="evidence" value="ECO:0000318"/>
    <property type="project" value="GO_Central"/>
</dbReference>
<dbReference type="Gene3D" id="3.30.70.1220">
    <property type="entry name" value="TFB5-like"/>
    <property type="match status" value="1"/>
</dbReference>
<dbReference type="Proteomes" id="UP000054558">
    <property type="component" value="Unassembled WGS sequence"/>
</dbReference>
<evidence type="ECO:0000313" key="10">
    <source>
        <dbReference type="Proteomes" id="UP000054558"/>
    </source>
</evidence>
<keyword evidence="6 8" id="KW-0234">DNA repair</keyword>
<evidence type="ECO:0000256" key="6">
    <source>
        <dbReference type="ARBA" id="ARBA00023204"/>
    </source>
</evidence>
<dbReference type="AlphaFoldDB" id="A0A1Y1ILP3"/>
<protein>
    <recommendedName>
        <fullName evidence="8">General transcription and DNA repair factor IIH subunit TFB5</fullName>
    </recommendedName>
</protein>
<dbReference type="STRING" id="105231.A0A1Y1ILP3"/>
<proteinExistence type="inferred from homology"/>
<name>A0A1Y1ILP3_KLENI</name>
<dbReference type="GO" id="GO:0006294">
    <property type="term" value="P:nucleotide-excision repair, preincision complex assembly"/>
    <property type="evidence" value="ECO:0000318"/>
    <property type="project" value="GO_Central"/>
</dbReference>
<dbReference type="GO" id="GO:0006367">
    <property type="term" value="P:transcription initiation at RNA polymerase II promoter"/>
    <property type="evidence" value="ECO:0007669"/>
    <property type="project" value="UniProtKB-UniRule"/>
</dbReference>
<keyword evidence="7 8" id="KW-0539">Nucleus</keyword>
<keyword evidence="3 8" id="KW-0227">DNA damage</keyword>
<dbReference type="FunFam" id="3.30.70.1220:FF:000001">
    <property type="entry name" value="General transcription factor IIH subunit 5"/>
    <property type="match status" value="1"/>
</dbReference>
<sequence length="70" mass="8089">MVNALKGILIECDIPMKQFIVSINDQLPNAQKFIIYDLDDTHLFVQPHVADMLQNKVKDFLDKITYEKPA</sequence>
<dbReference type="GO" id="GO:0005675">
    <property type="term" value="C:transcription factor TFIIH holo complex"/>
    <property type="evidence" value="ECO:0000318"/>
    <property type="project" value="GO_Central"/>
</dbReference>
<organism evidence="9 10">
    <name type="scientific">Klebsormidium nitens</name>
    <name type="common">Green alga</name>
    <name type="synonym">Ulothrix nitens</name>
    <dbReference type="NCBI Taxonomy" id="105231"/>
    <lineage>
        <taxon>Eukaryota</taxon>
        <taxon>Viridiplantae</taxon>
        <taxon>Streptophyta</taxon>
        <taxon>Klebsormidiophyceae</taxon>
        <taxon>Klebsormidiales</taxon>
        <taxon>Klebsormidiaceae</taxon>
        <taxon>Klebsormidium</taxon>
    </lineage>
</organism>
<dbReference type="Pfam" id="PF06331">
    <property type="entry name" value="Tfb5"/>
    <property type="match status" value="1"/>
</dbReference>
<evidence type="ECO:0000256" key="5">
    <source>
        <dbReference type="ARBA" id="ARBA00023163"/>
    </source>
</evidence>
<dbReference type="SUPFAM" id="SSF142897">
    <property type="entry name" value="TFB5-like"/>
    <property type="match status" value="1"/>
</dbReference>
<reference evidence="9 10" key="1">
    <citation type="journal article" date="2014" name="Nat. Commun.">
        <title>Klebsormidium flaccidum genome reveals primary factors for plant terrestrial adaptation.</title>
        <authorList>
            <person name="Hori K."/>
            <person name="Maruyama F."/>
            <person name="Fujisawa T."/>
            <person name="Togashi T."/>
            <person name="Yamamoto N."/>
            <person name="Seo M."/>
            <person name="Sato S."/>
            <person name="Yamada T."/>
            <person name="Mori H."/>
            <person name="Tajima N."/>
            <person name="Moriyama T."/>
            <person name="Ikeuchi M."/>
            <person name="Watanabe M."/>
            <person name="Wada H."/>
            <person name="Kobayashi K."/>
            <person name="Saito M."/>
            <person name="Masuda T."/>
            <person name="Sasaki-Sekimoto Y."/>
            <person name="Mashiguchi K."/>
            <person name="Awai K."/>
            <person name="Shimojima M."/>
            <person name="Masuda S."/>
            <person name="Iwai M."/>
            <person name="Nobusawa T."/>
            <person name="Narise T."/>
            <person name="Kondo S."/>
            <person name="Saito H."/>
            <person name="Sato R."/>
            <person name="Murakawa M."/>
            <person name="Ihara Y."/>
            <person name="Oshima-Yamada Y."/>
            <person name="Ohtaka K."/>
            <person name="Satoh M."/>
            <person name="Sonobe K."/>
            <person name="Ishii M."/>
            <person name="Ohtani R."/>
            <person name="Kanamori-Sato M."/>
            <person name="Honoki R."/>
            <person name="Miyazaki D."/>
            <person name="Mochizuki H."/>
            <person name="Umetsu J."/>
            <person name="Higashi K."/>
            <person name="Shibata D."/>
            <person name="Kamiya Y."/>
            <person name="Sato N."/>
            <person name="Nakamura Y."/>
            <person name="Tabata S."/>
            <person name="Ida S."/>
            <person name="Kurokawa K."/>
            <person name="Ohta H."/>
        </authorList>
    </citation>
    <scope>NUCLEOTIDE SEQUENCE [LARGE SCALE GENOMIC DNA]</scope>
    <source>
        <strain evidence="9 10">NIES-2285</strain>
    </source>
</reference>
<keyword evidence="10" id="KW-1185">Reference proteome</keyword>
<comment type="subunit">
    <text evidence="8">Component of the 7-subunit TFIIH core complex.</text>
</comment>
<accession>A0A1Y1ILP3</accession>
<evidence type="ECO:0000256" key="4">
    <source>
        <dbReference type="ARBA" id="ARBA00023015"/>
    </source>
</evidence>
<dbReference type="InterPro" id="IPR009400">
    <property type="entry name" value="TFIIH_TTDA/Tfb5"/>
</dbReference>